<keyword evidence="2" id="KW-1185">Reference proteome</keyword>
<evidence type="ECO:0000313" key="1">
    <source>
        <dbReference type="EMBL" id="CAG9973369.1"/>
    </source>
</evidence>
<dbReference type="AlphaFoldDB" id="A0A9N9U2M2"/>
<sequence length="169" mass="18662">ALALSGPRYLLSARLPNVTCTIIKLSTLRCSGRNAPKILMYSVPHPAPQSDYILGPRHHPPQSHDVICRSTQRLGYPTFEVRSTSGQQNGYSSPISPFLQLQRISCCSCVHKGCLLASTKQFKQASLPLFGPGLDGDLEPGIILVMSRHLSQQARPLMAECRWMLKIHT</sequence>
<proteinExistence type="predicted"/>
<evidence type="ECO:0000313" key="2">
    <source>
        <dbReference type="Proteomes" id="UP000754883"/>
    </source>
</evidence>
<accession>A0A9N9U2M2</accession>
<name>A0A9N9U2M2_9HYPO</name>
<protein>
    <submittedName>
        <fullName evidence="1">Uncharacterized protein</fullName>
    </submittedName>
</protein>
<comment type="caution">
    <text evidence="1">The sequence shown here is derived from an EMBL/GenBank/DDBJ whole genome shotgun (WGS) entry which is preliminary data.</text>
</comment>
<feature type="non-terminal residue" evidence="1">
    <location>
        <position position="169"/>
    </location>
</feature>
<reference evidence="1" key="1">
    <citation type="submission" date="2021-10" db="EMBL/GenBank/DDBJ databases">
        <authorList>
            <person name="Piombo E."/>
        </authorList>
    </citation>
    <scope>NUCLEOTIDE SEQUENCE</scope>
</reference>
<feature type="non-terminal residue" evidence="1">
    <location>
        <position position="1"/>
    </location>
</feature>
<gene>
    <name evidence="1" type="ORF">CBYS24578_00016412</name>
</gene>
<dbReference type="EMBL" id="CABFNO020001244">
    <property type="protein sequence ID" value="CAG9973369.1"/>
    <property type="molecule type" value="Genomic_DNA"/>
</dbReference>
<organism evidence="1 2">
    <name type="scientific">Clonostachys byssicola</name>
    <dbReference type="NCBI Taxonomy" id="160290"/>
    <lineage>
        <taxon>Eukaryota</taxon>
        <taxon>Fungi</taxon>
        <taxon>Dikarya</taxon>
        <taxon>Ascomycota</taxon>
        <taxon>Pezizomycotina</taxon>
        <taxon>Sordariomycetes</taxon>
        <taxon>Hypocreomycetidae</taxon>
        <taxon>Hypocreales</taxon>
        <taxon>Bionectriaceae</taxon>
        <taxon>Clonostachys</taxon>
    </lineage>
</organism>
<dbReference type="Proteomes" id="UP000754883">
    <property type="component" value="Unassembled WGS sequence"/>
</dbReference>
<dbReference type="OrthoDB" id="5163179at2759"/>